<organism evidence="2 3">
    <name type="scientific">Niastella vici</name>
    <dbReference type="NCBI Taxonomy" id="1703345"/>
    <lineage>
        <taxon>Bacteria</taxon>
        <taxon>Pseudomonadati</taxon>
        <taxon>Bacteroidota</taxon>
        <taxon>Chitinophagia</taxon>
        <taxon>Chitinophagales</taxon>
        <taxon>Chitinophagaceae</taxon>
        <taxon>Niastella</taxon>
    </lineage>
</organism>
<accession>A0A1V9FT68</accession>
<dbReference type="EMBL" id="LVYD01000057">
    <property type="protein sequence ID" value="OQP61511.1"/>
    <property type="molecule type" value="Genomic_DNA"/>
</dbReference>
<gene>
    <name evidence="2" type="ORF">A3860_31795</name>
</gene>
<protein>
    <submittedName>
        <fullName evidence="2">Uncharacterized protein</fullName>
    </submittedName>
</protein>
<feature type="chain" id="PRO_5012303090" evidence="1">
    <location>
        <begin position="21"/>
        <end position="127"/>
    </location>
</feature>
<dbReference type="Gene3D" id="3.30.160.670">
    <property type="match status" value="1"/>
</dbReference>
<reference evidence="2 3" key="1">
    <citation type="submission" date="2016-03" db="EMBL/GenBank/DDBJ databases">
        <title>Niastella vici sp. nov., isolated from farmland soil.</title>
        <authorList>
            <person name="Chen L."/>
            <person name="Wang D."/>
            <person name="Yang S."/>
            <person name="Wang G."/>
        </authorList>
    </citation>
    <scope>NUCLEOTIDE SEQUENCE [LARGE SCALE GENOMIC DNA]</scope>
    <source>
        <strain evidence="2 3">DJ57</strain>
    </source>
</reference>
<dbReference type="AlphaFoldDB" id="A0A1V9FT68"/>
<keyword evidence="1" id="KW-0732">Signal</keyword>
<sequence>MKTVSLIIIFALGITLHASAQKVVRVVPHYPRTHVAVGVGLGYGYGFGPYYPWYSPWYAYPPGYYYGSRPTKLDLEIQDIQNDYKDKIWSARHDESLSRKERRQKVHELKHERDNDILQAKKDYYKR</sequence>
<feature type="signal peptide" evidence="1">
    <location>
        <begin position="1"/>
        <end position="20"/>
    </location>
</feature>
<evidence type="ECO:0000313" key="3">
    <source>
        <dbReference type="Proteomes" id="UP000192796"/>
    </source>
</evidence>
<dbReference type="RefSeq" id="WP_081150705.1">
    <property type="nucleotide sequence ID" value="NZ_LVYD01000057.1"/>
</dbReference>
<keyword evidence="3" id="KW-1185">Reference proteome</keyword>
<name>A0A1V9FT68_9BACT</name>
<evidence type="ECO:0000313" key="2">
    <source>
        <dbReference type="EMBL" id="OQP61511.1"/>
    </source>
</evidence>
<proteinExistence type="predicted"/>
<comment type="caution">
    <text evidence="2">The sequence shown here is derived from an EMBL/GenBank/DDBJ whole genome shotgun (WGS) entry which is preliminary data.</text>
</comment>
<dbReference type="OrthoDB" id="673618at2"/>
<evidence type="ECO:0000256" key="1">
    <source>
        <dbReference type="SAM" id="SignalP"/>
    </source>
</evidence>
<dbReference type="Proteomes" id="UP000192796">
    <property type="component" value="Unassembled WGS sequence"/>
</dbReference>